<organism evidence="2 3">
    <name type="scientific">Xyrichtys novacula</name>
    <name type="common">Pearly razorfish</name>
    <name type="synonym">Hemipteronotus novacula</name>
    <dbReference type="NCBI Taxonomy" id="13765"/>
    <lineage>
        <taxon>Eukaryota</taxon>
        <taxon>Metazoa</taxon>
        <taxon>Chordata</taxon>
        <taxon>Craniata</taxon>
        <taxon>Vertebrata</taxon>
        <taxon>Euteleostomi</taxon>
        <taxon>Actinopterygii</taxon>
        <taxon>Neopterygii</taxon>
        <taxon>Teleostei</taxon>
        <taxon>Neoteleostei</taxon>
        <taxon>Acanthomorphata</taxon>
        <taxon>Eupercaria</taxon>
        <taxon>Labriformes</taxon>
        <taxon>Labridae</taxon>
        <taxon>Xyrichtys</taxon>
    </lineage>
</organism>
<dbReference type="AlphaFoldDB" id="A0AAV1GRY6"/>
<gene>
    <name evidence="2" type="ORF">XNOV1_A020299</name>
</gene>
<feature type="region of interest" description="Disordered" evidence="1">
    <location>
        <begin position="1"/>
        <end position="25"/>
    </location>
</feature>
<proteinExistence type="predicted"/>
<name>A0AAV1GRY6_XYRNO</name>
<protein>
    <submittedName>
        <fullName evidence="2">RNA binding protein fox-1 homolog 1-like</fullName>
    </submittedName>
</protein>
<evidence type="ECO:0000256" key="1">
    <source>
        <dbReference type="SAM" id="MobiDB-lite"/>
    </source>
</evidence>
<reference evidence="2" key="1">
    <citation type="submission" date="2023-08" db="EMBL/GenBank/DDBJ databases">
        <authorList>
            <person name="Alioto T."/>
            <person name="Alioto T."/>
            <person name="Gomez Garrido J."/>
        </authorList>
    </citation>
    <scope>NUCLEOTIDE SEQUENCE</scope>
</reference>
<keyword evidence="3" id="KW-1185">Reference proteome</keyword>
<sequence length="55" mass="6111">MQQICAESSSGRNTDNHSVSGHLMSSEQEQLRVSLETSVHVHALFRANTLFLVQV</sequence>
<evidence type="ECO:0000313" key="3">
    <source>
        <dbReference type="Proteomes" id="UP001178508"/>
    </source>
</evidence>
<dbReference type="Proteomes" id="UP001178508">
    <property type="component" value="Chromosome 16"/>
</dbReference>
<dbReference type="EMBL" id="OY660879">
    <property type="protein sequence ID" value="CAJ1076642.1"/>
    <property type="molecule type" value="Genomic_DNA"/>
</dbReference>
<evidence type="ECO:0000313" key="2">
    <source>
        <dbReference type="EMBL" id="CAJ1076642.1"/>
    </source>
</evidence>
<accession>A0AAV1GRY6</accession>